<evidence type="ECO:0000313" key="2">
    <source>
        <dbReference type="Proteomes" id="UP000547510"/>
    </source>
</evidence>
<accession>A0A841CIC8</accession>
<name>A0A841CIC8_9PSEU</name>
<dbReference type="Gene3D" id="2.60.200.60">
    <property type="match status" value="1"/>
</dbReference>
<evidence type="ECO:0000313" key="1">
    <source>
        <dbReference type="EMBL" id="MBB5958262.1"/>
    </source>
</evidence>
<reference evidence="1 2" key="1">
    <citation type="submission" date="2020-08" db="EMBL/GenBank/DDBJ databases">
        <title>Genomic Encyclopedia of Type Strains, Phase III (KMG-III): the genomes of soil and plant-associated and newly described type strains.</title>
        <authorList>
            <person name="Whitman W."/>
        </authorList>
    </citation>
    <scope>NUCLEOTIDE SEQUENCE [LARGE SCALE GENOMIC DNA]</scope>
    <source>
        <strain evidence="1 2">CECT 8640</strain>
    </source>
</reference>
<organism evidence="1 2">
    <name type="scientific">Saccharothrix tamanrassetensis</name>
    <dbReference type="NCBI Taxonomy" id="1051531"/>
    <lineage>
        <taxon>Bacteria</taxon>
        <taxon>Bacillati</taxon>
        <taxon>Actinomycetota</taxon>
        <taxon>Actinomycetes</taxon>
        <taxon>Pseudonocardiales</taxon>
        <taxon>Pseudonocardiaceae</taxon>
        <taxon>Saccharothrix</taxon>
    </lineage>
</organism>
<gene>
    <name evidence="1" type="ORF">FHS29_004870</name>
</gene>
<dbReference type="InterPro" id="IPR008727">
    <property type="entry name" value="PAAR_motif"/>
</dbReference>
<comment type="caution">
    <text evidence="1">The sequence shown here is derived from an EMBL/GenBank/DDBJ whole genome shotgun (WGS) entry which is preliminary data.</text>
</comment>
<dbReference type="RefSeq" id="WP_184694050.1">
    <property type="nucleotide sequence ID" value="NZ_JACHJN010000007.1"/>
</dbReference>
<proteinExistence type="predicted"/>
<dbReference type="Proteomes" id="UP000547510">
    <property type="component" value="Unassembled WGS sequence"/>
</dbReference>
<dbReference type="AlphaFoldDB" id="A0A841CIC8"/>
<keyword evidence="2" id="KW-1185">Reference proteome</keyword>
<dbReference type="EMBL" id="JACHJN010000007">
    <property type="protein sequence ID" value="MBB5958262.1"/>
    <property type="molecule type" value="Genomic_DNA"/>
</dbReference>
<dbReference type="Pfam" id="PF05488">
    <property type="entry name" value="PAAR_motif"/>
    <property type="match status" value="2"/>
</dbReference>
<protein>
    <submittedName>
        <fullName evidence="1">Putative Zn-binding protein involved in type VI secretion</fullName>
    </submittedName>
</protein>
<sequence length="105" mass="10323">MAPAARVGDKTSHGGVLAPPASPSLALKVSSVFIEGAPAAVIGSVHTCPKLPDHPALGPSNLVVPKGPPPTVFIGGAPAATVGDRSVCQANIITGARTVFVEGLL</sequence>